<dbReference type="InterPro" id="IPR026598">
    <property type="entry name" value="GMP_synthase_B"/>
</dbReference>
<organism evidence="11">
    <name type="scientific">groundwater metagenome</name>
    <dbReference type="NCBI Taxonomy" id="717931"/>
    <lineage>
        <taxon>unclassified sequences</taxon>
        <taxon>metagenomes</taxon>
        <taxon>ecological metagenomes</taxon>
    </lineage>
</organism>
<dbReference type="SUPFAM" id="SSF52402">
    <property type="entry name" value="Adenine nucleotide alpha hydrolases-like"/>
    <property type="match status" value="1"/>
</dbReference>
<evidence type="ECO:0000256" key="9">
    <source>
        <dbReference type="ARBA" id="ARBA00022840"/>
    </source>
</evidence>
<dbReference type="EMBL" id="CCXY01000385">
    <property type="protein sequence ID" value="CEG13681.1"/>
    <property type="molecule type" value="Genomic_DNA"/>
</dbReference>
<evidence type="ECO:0000256" key="7">
    <source>
        <dbReference type="ARBA" id="ARBA00022749"/>
    </source>
</evidence>
<evidence type="ECO:0000256" key="2">
    <source>
        <dbReference type="ARBA" id="ARBA00011264"/>
    </source>
</evidence>
<dbReference type="InterPro" id="IPR025777">
    <property type="entry name" value="GMPS_ATP_PPase_dom"/>
</dbReference>
<dbReference type="GO" id="GO:0005829">
    <property type="term" value="C:cytosol"/>
    <property type="evidence" value="ECO:0007669"/>
    <property type="project" value="TreeGrafter"/>
</dbReference>
<keyword evidence="8" id="KW-0658">Purine biosynthesis</keyword>
<dbReference type="SUPFAM" id="SSF54810">
    <property type="entry name" value="GMP synthetase C-terminal dimerisation domain"/>
    <property type="match status" value="1"/>
</dbReference>
<dbReference type="CDD" id="cd01997">
    <property type="entry name" value="GMP_synthase_C"/>
    <property type="match status" value="1"/>
</dbReference>
<sequence>MFDAEKFIKNAIEETKETLAGTTIIALSGGVDSSTCAMLVGRAIGKNLVCVFVDNGFMRKNEPERIREIFESKVKFEFADASERFFDALKGITDPEKKRKIIARVYIEIFNEYAEKYNAKFLVQGTIAPDWIETKGNIKSHHNVALPSGMTVEIYEPLKDLYKNEVRQVARALGLSEEISERMPFPGPGLAIRVLGEVTKEKVEIVKEADAIVREEISNANLKVWQAFAVLPEGKATGVKGDKRDYGYMIAVRIVESTDAMTANAMNVKWEILQKITSRITTEISNVTRVLYDLTSKPPATIEFE</sequence>
<feature type="domain" description="GMPS ATP-PPase" evidence="10">
    <location>
        <begin position="2"/>
        <end position="182"/>
    </location>
</feature>
<protein>
    <recommendedName>
        <fullName evidence="4">GMP synthase [glutamine-hydrolyzing] subunit B</fullName>
        <ecNumber evidence="3">6.3.5.2</ecNumber>
    </recommendedName>
</protein>
<dbReference type="InterPro" id="IPR022310">
    <property type="entry name" value="NAD/GMP_synthase"/>
</dbReference>
<dbReference type="Pfam" id="PF02540">
    <property type="entry name" value="NAD_synthase"/>
    <property type="match status" value="1"/>
</dbReference>
<accession>A0A098E6R8</accession>
<evidence type="ECO:0000256" key="5">
    <source>
        <dbReference type="ARBA" id="ARBA00022598"/>
    </source>
</evidence>
<dbReference type="NCBIfam" id="TIGR00884">
    <property type="entry name" value="guaA_Cterm"/>
    <property type="match status" value="1"/>
</dbReference>
<evidence type="ECO:0000256" key="3">
    <source>
        <dbReference type="ARBA" id="ARBA00012746"/>
    </source>
</evidence>
<evidence type="ECO:0000256" key="1">
    <source>
        <dbReference type="ARBA" id="ARBA00005153"/>
    </source>
</evidence>
<dbReference type="InterPro" id="IPR014729">
    <property type="entry name" value="Rossmann-like_a/b/a_fold"/>
</dbReference>
<dbReference type="GO" id="GO:0005524">
    <property type="term" value="F:ATP binding"/>
    <property type="evidence" value="ECO:0007669"/>
    <property type="project" value="UniProtKB-KW"/>
</dbReference>
<dbReference type="InterPro" id="IPR001674">
    <property type="entry name" value="GMP_synth_C"/>
</dbReference>
<proteinExistence type="inferred from homology"/>
<keyword evidence="6" id="KW-0547">Nucleotide-binding</keyword>
<comment type="pathway">
    <text evidence="1">Purine metabolism; GMP biosynthesis; GMP from XMP (L-Gln route): step 1/1.</text>
</comment>
<dbReference type="PANTHER" id="PTHR11922">
    <property type="entry name" value="GMP SYNTHASE-RELATED"/>
    <property type="match status" value="1"/>
</dbReference>
<dbReference type="HAMAP" id="MF_00345">
    <property type="entry name" value="GMP_synthase_B"/>
    <property type="match status" value="1"/>
</dbReference>
<keyword evidence="9" id="KW-0067">ATP-binding</keyword>
<dbReference type="PANTHER" id="PTHR11922:SF2">
    <property type="entry name" value="GMP SYNTHASE [GLUTAMINE-HYDROLYZING]"/>
    <property type="match status" value="1"/>
</dbReference>
<evidence type="ECO:0000313" key="11">
    <source>
        <dbReference type="EMBL" id="CEG11667.1"/>
    </source>
</evidence>
<dbReference type="AlphaFoldDB" id="A0A098E6R8"/>
<evidence type="ECO:0000313" key="12">
    <source>
        <dbReference type="EMBL" id="CEG13681.1"/>
    </source>
</evidence>
<dbReference type="UniPathway" id="UPA00189">
    <property type="reaction ID" value="UER00296"/>
</dbReference>
<evidence type="ECO:0000259" key="10">
    <source>
        <dbReference type="PROSITE" id="PS51553"/>
    </source>
</evidence>
<keyword evidence="5 11" id="KW-0436">Ligase</keyword>
<dbReference type="GO" id="GO:0003921">
    <property type="term" value="F:GMP synthase activity"/>
    <property type="evidence" value="ECO:0007669"/>
    <property type="project" value="InterPro"/>
</dbReference>
<comment type="subunit">
    <text evidence="2">Heterodimer composed of a glutamine amidotransferase subunit (A) and a GMP-binding subunit (B).</text>
</comment>
<dbReference type="Gene3D" id="3.40.50.620">
    <property type="entry name" value="HUPs"/>
    <property type="match status" value="1"/>
</dbReference>
<reference evidence="11" key="1">
    <citation type="submission" date="2014-09" db="EMBL/GenBank/DDBJ databases">
        <authorList>
            <person name="Probst J Alexander"/>
        </authorList>
    </citation>
    <scope>NUCLEOTIDE SEQUENCE</scope>
</reference>
<evidence type="ECO:0000256" key="8">
    <source>
        <dbReference type="ARBA" id="ARBA00022755"/>
    </source>
</evidence>
<dbReference type="EMBL" id="CCXY01000066">
    <property type="protein sequence ID" value="CEG11667.1"/>
    <property type="molecule type" value="Genomic_DNA"/>
</dbReference>
<dbReference type="Pfam" id="PF00958">
    <property type="entry name" value="GMP_synt_C"/>
    <property type="match status" value="1"/>
</dbReference>
<evidence type="ECO:0000256" key="4">
    <source>
        <dbReference type="ARBA" id="ARBA00022411"/>
    </source>
</evidence>
<dbReference type="FunFam" id="3.30.300.10:FF:000002">
    <property type="entry name" value="GMP synthase [glutamine-hydrolyzing]"/>
    <property type="match status" value="1"/>
</dbReference>
<evidence type="ECO:0000256" key="6">
    <source>
        <dbReference type="ARBA" id="ARBA00022741"/>
    </source>
</evidence>
<keyword evidence="7" id="KW-0332">GMP biosynthesis</keyword>
<dbReference type="PROSITE" id="PS51553">
    <property type="entry name" value="GMPS_ATP_PPASE"/>
    <property type="match status" value="1"/>
</dbReference>
<dbReference type="EC" id="6.3.5.2" evidence="3"/>
<dbReference type="Gene3D" id="3.30.300.10">
    <property type="match status" value="1"/>
</dbReference>
<name>A0A098E6R8_9ZZZZ</name>
<gene>
    <name evidence="11" type="primary">guaAB</name>
    <name evidence="11" type="ORF">MSIBF_A1580008</name>
    <name evidence="12" type="ORF">MSIBF_A4450004</name>
</gene>